<proteinExistence type="predicted"/>
<gene>
    <name evidence="3" type="ORF">GTK09_03835</name>
</gene>
<keyword evidence="2" id="KW-1133">Transmembrane helix</keyword>
<keyword evidence="2" id="KW-0472">Membrane</keyword>
<accession>A0A6N9T0U8</accession>
<sequence length="488" mass="54838">MSDGPPQSTGLSLSDVQEVVKRELNRRYRNITIISITLFMLGNGAALYGVYQYLDKQVKESIISAVSTRSKELLDSQVRIGTEELQRKMAVFEDRIATAKAAAELAEENAKNVNDNAVKSINKSVQAANNNLQNYLSNVDEASSNLASRKKEIDERAENLREVYEKAQNGISTILQTAQGKLNSSEELLEKTKEETIRTEERLKVEARRITGTLVELSNSVQVETLNYKRKIELLYSDLDDASQNLNKLRDQVTTLSNADFVKLTQYIELIKKNKEISEMLEFGVKFASLSAEVGSLQQALDRSNDQFRIAQEGLARVQAANIGQDAHLNEIETEMGIMKRNSIDFESQYRYFVNQFSELGKGQENIRNNINRIIDVIGSEMVVGSVREWELCPEKRCYDVSNMSLRALIPFDINIFGNKPIFISSVNTRSGGIYLDGASTSYNINDGMIEVIVRWQGPGKPDVELANDNQFRVDYIMLPERSLGGPG</sequence>
<feature type="transmembrane region" description="Helical" evidence="2">
    <location>
        <begin position="31"/>
        <end position="51"/>
    </location>
</feature>
<dbReference type="RefSeq" id="WP_163461169.1">
    <property type="nucleotide sequence ID" value="NZ_JAAAMG010000002.1"/>
</dbReference>
<comment type="caution">
    <text evidence="3">The sequence shown here is derived from an EMBL/GenBank/DDBJ whole genome shotgun (WGS) entry which is preliminary data.</text>
</comment>
<reference evidence="3 4" key="1">
    <citation type="submission" date="2020-01" db="EMBL/GenBank/DDBJ databases">
        <title>Jiella pacifica sp. nov.</title>
        <authorList>
            <person name="Xue Z."/>
            <person name="Zhu S."/>
            <person name="Chen J."/>
            <person name="Yang J."/>
        </authorList>
    </citation>
    <scope>NUCLEOTIDE SEQUENCE [LARGE SCALE GENOMIC DNA]</scope>
    <source>
        <strain evidence="3 4">40Bstr34</strain>
    </source>
</reference>
<dbReference type="Proteomes" id="UP000469011">
    <property type="component" value="Unassembled WGS sequence"/>
</dbReference>
<feature type="coiled-coil region" evidence="1">
    <location>
        <begin position="82"/>
        <end position="202"/>
    </location>
</feature>
<evidence type="ECO:0000256" key="1">
    <source>
        <dbReference type="SAM" id="Coils"/>
    </source>
</evidence>
<protein>
    <submittedName>
        <fullName evidence="3">Uncharacterized protein</fullName>
    </submittedName>
</protein>
<feature type="coiled-coil region" evidence="1">
    <location>
        <begin position="232"/>
        <end position="259"/>
    </location>
</feature>
<dbReference type="EMBL" id="JAAAMG010000002">
    <property type="protein sequence ID" value="NDW03549.1"/>
    <property type="molecule type" value="Genomic_DNA"/>
</dbReference>
<evidence type="ECO:0000313" key="3">
    <source>
        <dbReference type="EMBL" id="NDW03549.1"/>
    </source>
</evidence>
<keyword evidence="4" id="KW-1185">Reference proteome</keyword>
<name>A0A6N9T0U8_9HYPH</name>
<organism evidence="3 4">
    <name type="scientific">Jiella pacifica</name>
    <dbReference type="NCBI Taxonomy" id="2696469"/>
    <lineage>
        <taxon>Bacteria</taxon>
        <taxon>Pseudomonadati</taxon>
        <taxon>Pseudomonadota</taxon>
        <taxon>Alphaproteobacteria</taxon>
        <taxon>Hyphomicrobiales</taxon>
        <taxon>Aurantimonadaceae</taxon>
        <taxon>Jiella</taxon>
    </lineage>
</organism>
<dbReference type="AlphaFoldDB" id="A0A6N9T0U8"/>
<evidence type="ECO:0000313" key="4">
    <source>
        <dbReference type="Proteomes" id="UP000469011"/>
    </source>
</evidence>
<keyword evidence="2" id="KW-0812">Transmembrane</keyword>
<keyword evidence="1" id="KW-0175">Coiled coil</keyword>
<evidence type="ECO:0000256" key="2">
    <source>
        <dbReference type="SAM" id="Phobius"/>
    </source>
</evidence>